<dbReference type="PATRIC" id="fig|359131.3.peg.4574"/>
<feature type="non-terminal residue" evidence="2">
    <location>
        <position position="93"/>
    </location>
</feature>
<dbReference type="InterPro" id="IPR055123">
    <property type="entry name" value="SpnB-like_Rossmann"/>
</dbReference>
<dbReference type="AlphaFoldDB" id="A0A0F2T349"/>
<gene>
    <name evidence="2" type="ORF">VM95_38255</name>
</gene>
<dbReference type="Gene3D" id="3.40.50.720">
    <property type="entry name" value="NAD(P)-binding Rossmann-like Domain"/>
    <property type="match status" value="1"/>
</dbReference>
<comment type="caution">
    <text evidence="2">The sequence shown here is derived from an EMBL/GenBank/DDBJ whole genome shotgun (WGS) entry which is preliminary data.</text>
</comment>
<protein>
    <recommendedName>
        <fullName evidence="1">Polyketide synthase extender module SpnB-like Rossmann fold domain-containing protein</fullName>
    </recommendedName>
</protein>
<organism evidence="2 3">
    <name type="scientific">Streptomyces rubellomurinus (strain ATCC 31215)</name>
    <dbReference type="NCBI Taxonomy" id="359131"/>
    <lineage>
        <taxon>Bacteria</taxon>
        <taxon>Bacillati</taxon>
        <taxon>Actinomycetota</taxon>
        <taxon>Actinomycetes</taxon>
        <taxon>Kitasatosporales</taxon>
        <taxon>Streptomycetaceae</taxon>
        <taxon>Streptomyces</taxon>
    </lineage>
</organism>
<proteinExistence type="predicted"/>
<feature type="domain" description="Polyketide synthase extender module SpnB-like Rossmann fold" evidence="1">
    <location>
        <begin position="4"/>
        <end position="63"/>
    </location>
</feature>
<dbReference type="SUPFAM" id="SSF51735">
    <property type="entry name" value="NAD(P)-binding Rossmann-fold domains"/>
    <property type="match status" value="1"/>
</dbReference>
<reference evidence="2 3" key="1">
    <citation type="submission" date="2015-02" db="EMBL/GenBank/DDBJ databases">
        <authorList>
            <person name="Ju K.-S."/>
            <person name="Doroghazi J.R."/>
            <person name="Metcalf W."/>
        </authorList>
    </citation>
    <scope>NUCLEOTIDE SEQUENCE [LARGE SCALE GENOMIC DNA]</scope>
    <source>
        <strain evidence="2 3">ATCC 31215</strain>
    </source>
</reference>
<evidence type="ECO:0000313" key="3">
    <source>
        <dbReference type="Proteomes" id="UP000033699"/>
    </source>
</evidence>
<evidence type="ECO:0000313" key="2">
    <source>
        <dbReference type="EMBL" id="KJS57664.1"/>
    </source>
</evidence>
<keyword evidence="3" id="KW-1185">Reference proteome</keyword>
<dbReference type="RefSeq" id="WP_045706382.1">
    <property type="nucleotide sequence ID" value="NZ_JZKH01000375.1"/>
</dbReference>
<accession>A0A0F2T349</accession>
<dbReference type="Proteomes" id="UP000033699">
    <property type="component" value="Unassembled WGS sequence"/>
</dbReference>
<feature type="non-terminal residue" evidence="2">
    <location>
        <position position="1"/>
    </location>
</feature>
<dbReference type="EMBL" id="JZKH01000375">
    <property type="protein sequence ID" value="KJS57664.1"/>
    <property type="molecule type" value="Genomic_DNA"/>
</dbReference>
<dbReference type="InterPro" id="IPR036291">
    <property type="entry name" value="NAD(P)-bd_dom_sf"/>
</dbReference>
<name>A0A0F2T349_STRR3</name>
<sequence length="93" mass="9828">AGDPVQAALWGLLRTARTEYPERTIRLLDLDEDASADAVERALFSTGEPELAVIGGRVTAPRLVRVSAADASERVVLDPERTVLVTGGTGELG</sequence>
<evidence type="ECO:0000259" key="1">
    <source>
        <dbReference type="Pfam" id="PF22953"/>
    </source>
</evidence>
<dbReference type="Pfam" id="PF22953">
    <property type="entry name" value="SpnB_Rossmann"/>
    <property type="match status" value="1"/>
</dbReference>